<comment type="caution">
    <text evidence="1">The sequence shown here is derived from an EMBL/GenBank/DDBJ whole genome shotgun (WGS) entry which is preliminary data.</text>
</comment>
<reference evidence="1 2" key="1">
    <citation type="journal article" date="2019" name="Sci. Rep.">
        <title>Orb-weaving spider Araneus ventricosus genome elucidates the spidroin gene catalogue.</title>
        <authorList>
            <person name="Kono N."/>
            <person name="Nakamura H."/>
            <person name="Ohtoshi R."/>
            <person name="Moran D.A.P."/>
            <person name="Shinohara A."/>
            <person name="Yoshida Y."/>
            <person name="Fujiwara M."/>
            <person name="Mori M."/>
            <person name="Tomita M."/>
            <person name="Arakawa K."/>
        </authorList>
    </citation>
    <scope>NUCLEOTIDE SEQUENCE [LARGE SCALE GENOMIC DNA]</scope>
</reference>
<name>A0A4Y2NGC8_ARAVE</name>
<dbReference type="EMBL" id="BGPR01009061">
    <property type="protein sequence ID" value="GBN37719.1"/>
    <property type="molecule type" value="Genomic_DNA"/>
</dbReference>
<gene>
    <name evidence="1" type="ORF">AVEN_232946_1</name>
</gene>
<sequence length="210" mass="23954">MNWFSATVFRLSMQRIIEQLIKIISSLGMILRLCGSIIEGKDEVGRLVQIRTKQGDLLRPIQRLFPLEVSCPNDENFRKLIEDPTICEKSEFNISSDPSSLVPDSGEELSPTSVLQRVSLYGRTLRVPHRLDLQNIYFLSFEFQCGKTQGVEYATKSTSTSTKTTQPYKNSSEIRTSHFEPIGWSVARLVLSLKLFLKTPAFYHVNILSY</sequence>
<dbReference type="AlphaFoldDB" id="A0A4Y2NGC8"/>
<keyword evidence="2" id="KW-1185">Reference proteome</keyword>
<accession>A0A4Y2NGC8</accession>
<dbReference type="OrthoDB" id="6459253at2759"/>
<proteinExistence type="predicted"/>
<organism evidence="1 2">
    <name type="scientific">Araneus ventricosus</name>
    <name type="common">Orbweaver spider</name>
    <name type="synonym">Epeira ventricosa</name>
    <dbReference type="NCBI Taxonomy" id="182803"/>
    <lineage>
        <taxon>Eukaryota</taxon>
        <taxon>Metazoa</taxon>
        <taxon>Ecdysozoa</taxon>
        <taxon>Arthropoda</taxon>
        <taxon>Chelicerata</taxon>
        <taxon>Arachnida</taxon>
        <taxon>Araneae</taxon>
        <taxon>Araneomorphae</taxon>
        <taxon>Entelegynae</taxon>
        <taxon>Araneoidea</taxon>
        <taxon>Araneidae</taxon>
        <taxon>Araneus</taxon>
    </lineage>
</organism>
<evidence type="ECO:0000313" key="1">
    <source>
        <dbReference type="EMBL" id="GBN37719.1"/>
    </source>
</evidence>
<protein>
    <submittedName>
        <fullName evidence="1">Uncharacterized protein</fullName>
    </submittedName>
</protein>
<dbReference type="Proteomes" id="UP000499080">
    <property type="component" value="Unassembled WGS sequence"/>
</dbReference>
<evidence type="ECO:0000313" key="2">
    <source>
        <dbReference type="Proteomes" id="UP000499080"/>
    </source>
</evidence>